<accession>A0ABQ6PXB3</accession>
<proteinExistence type="predicted"/>
<evidence type="ECO:0000313" key="1">
    <source>
        <dbReference type="EMBL" id="GMQ32601.1"/>
    </source>
</evidence>
<dbReference type="Proteomes" id="UP001307705">
    <property type="component" value="Unassembled WGS sequence"/>
</dbReference>
<protein>
    <submittedName>
        <fullName evidence="1">Uncharacterized protein</fullName>
    </submittedName>
</protein>
<comment type="caution">
    <text evidence="1">The sequence shown here is derived from an EMBL/GenBank/DDBJ whole genome shotgun (WGS) entry which is preliminary data.</text>
</comment>
<reference evidence="1 2" key="1">
    <citation type="submission" date="2023-08" db="EMBL/GenBank/DDBJ databases">
        <title>Draft genome sequence of Algoriphagus taiwanensis.</title>
        <authorList>
            <person name="Takatani N."/>
            <person name="Hosokawa M."/>
            <person name="Sawabe T."/>
        </authorList>
    </citation>
    <scope>NUCLEOTIDE SEQUENCE [LARGE SCALE GENOMIC DNA]</scope>
    <source>
        <strain evidence="1 2">JCM 19755</strain>
    </source>
</reference>
<sequence>MKFIDKMRLGYAIFYLMRNSGSPKKGILRKEYHKVFYWIIDATEMFQKEPDIKSFFSNIIKALTIANNEFYKDNDYQVYHKIRYKSDFMPLKLKEEIRIRC</sequence>
<name>A0ABQ6PXB3_9BACT</name>
<organism evidence="1 2">
    <name type="scientific">Algoriphagus taiwanensis</name>
    <dbReference type="NCBI Taxonomy" id="1445656"/>
    <lineage>
        <taxon>Bacteria</taxon>
        <taxon>Pseudomonadati</taxon>
        <taxon>Bacteroidota</taxon>
        <taxon>Cytophagia</taxon>
        <taxon>Cytophagales</taxon>
        <taxon>Cyclobacteriaceae</taxon>
        <taxon>Algoriphagus</taxon>
    </lineage>
</organism>
<gene>
    <name evidence="1" type="ORF">Ataiwa_08730</name>
</gene>
<dbReference type="EMBL" id="BTPE01000002">
    <property type="protein sequence ID" value="GMQ32601.1"/>
    <property type="molecule type" value="Genomic_DNA"/>
</dbReference>
<keyword evidence="2" id="KW-1185">Reference proteome</keyword>
<evidence type="ECO:0000313" key="2">
    <source>
        <dbReference type="Proteomes" id="UP001307705"/>
    </source>
</evidence>